<protein>
    <recommendedName>
        <fullName evidence="4">Zinc-ribbon domain-containing protein</fullName>
    </recommendedName>
</protein>
<accession>A0A1H8UJ84</accession>
<proteinExistence type="predicted"/>
<organism evidence="2 3">
    <name type="scientific">Denitrobacterium detoxificans</name>
    <dbReference type="NCBI Taxonomy" id="79604"/>
    <lineage>
        <taxon>Bacteria</taxon>
        <taxon>Bacillati</taxon>
        <taxon>Actinomycetota</taxon>
        <taxon>Coriobacteriia</taxon>
        <taxon>Eggerthellales</taxon>
        <taxon>Eggerthellaceae</taxon>
        <taxon>Denitrobacterium</taxon>
    </lineage>
</organism>
<evidence type="ECO:0000313" key="2">
    <source>
        <dbReference type="EMBL" id="SEP03146.1"/>
    </source>
</evidence>
<evidence type="ECO:0000313" key="3">
    <source>
        <dbReference type="Proteomes" id="UP000182975"/>
    </source>
</evidence>
<evidence type="ECO:0000256" key="1">
    <source>
        <dbReference type="SAM" id="MobiDB-lite"/>
    </source>
</evidence>
<sequence>MCFRPSPVSSSNDNINQGTCPTCGMPVAAEAGTTSGTCPYCGEPIPPNDSGQGGISDDPKNVRIL</sequence>
<dbReference type="EMBL" id="FOEC01000023">
    <property type="protein sequence ID" value="SEP03146.1"/>
    <property type="molecule type" value="Genomic_DNA"/>
</dbReference>
<reference evidence="3" key="1">
    <citation type="submission" date="2016-10" db="EMBL/GenBank/DDBJ databases">
        <authorList>
            <person name="Varghese N."/>
        </authorList>
    </citation>
    <scope>NUCLEOTIDE SEQUENCE [LARGE SCALE GENOMIC DNA]</scope>
    <source>
        <strain evidence="3">DSM 21843</strain>
    </source>
</reference>
<evidence type="ECO:0008006" key="4">
    <source>
        <dbReference type="Google" id="ProtNLM"/>
    </source>
</evidence>
<name>A0A1H8UJ84_9ACTN</name>
<gene>
    <name evidence="2" type="ORF">SAMN02910314_01973</name>
</gene>
<dbReference type="Proteomes" id="UP000182975">
    <property type="component" value="Unassembled WGS sequence"/>
</dbReference>
<dbReference type="AlphaFoldDB" id="A0A1H8UJ84"/>
<keyword evidence="3" id="KW-1185">Reference proteome</keyword>
<feature type="region of interest" description="Disordered" evidence="1">
    <location>
        <begin position="42"/>
        <end position="65"/>
    </location>
</feature>